<reference evidence="8 9" key="1">
    <citation type="submission" date="2019-06" db="EMBL/GenBank/DDBJ databases">
        <title>Sequencing the genomes of 1000 actinobacteria strains.</title>
        <authorList>
            <person name="Klenk H.-P."/>
        </authorList>
    </citation>
    <scope>NUCLEOTIDE SEQUENCE [LARGE SCALE GENOMIC DNA]</scope>
    <source>
        <strain evidence="8 9">DSM 45928</strain>
    </source>
</reference>
<gene>
    <name evidence="8" type="ORF">FB566_0397</name>
</gene>
<feature type="transmembrane region" description="Helical" evidence="6">
    <location>
        <begin position="353"/>
        <end position="374"/>
    </location>
</feature>
<feature type="domain" description="ABC3 transporter permease C-terminal" evidence="7">
    <location>
        <begin position="715"/>
        <end position="825"/>
    </location>
</feature>
<comment type="caution">
    <text evidence="8">The sequence shown here is derived from an EMBL/GenBank/DDBJ whole genome shotgun (WGS) entry which is preliminary data.</text>
</comment>
<evidence type="ECO:0000256" key="2">
    <source>
        <dbReference type="ARBA" id="ARBA00022475"/>
    </source>
</evidence>
<feature type="transmembrane region" description="Helical" evidence="6">
    <location>
        <begin position="762"/>
        <end position="788"/>
    </location>
</feature>
<dbReference type="RefSeq" id="WP_142034367.1">
    <property type="nucleotide sequence ID" value="NZ_JBHTGS010000002.1"/>
</dbReference>
<name>A0A543AQN5_9ACTN</name>
<proteinExistence type="predicted"/>
<dbReference type="PANTHER" id="PTHR30287">
    <property type="entry name" value="MEMBRANE COMPONENT OF PREDICTED ABC SUPERFAMILY METABOLITE UPTAKE TRANSPORTER"/>
    <property type="match status" value="1"/>
</dbReference>
<accession>A0A543AQN5</accession>
<protein>
    <submittedName>
        <fullName evidence="8">Putative ABC transport system permease protein</fullName>
    </submittedName>
</protein>
<dbReference type="InterPro" id="IPR038766">
    <property type="entry name" value="Membrane_comp_ABC_pdt"/>
</dbReference>
<dbReference type="PANTHER" id="PTHR30287:SF1">
    <property type="entry name" value="INNER MEMBRANE PROTEIN"/>
    <property type="match status" value="1"/>
</dbReference>
<dbReference type="Proteomes" id="UP000317043">
    <property type="component" value="Unassembled WGS sequence"/>
</dbReference>
<evidence type="ECO:0000256" key="3">
    <source>
        <dbReference type="ARBA" id="ARBA00022692"/>
    </source>
</evidence>
<keyword evidence="9" id="KW-1185">Reference proteome</keyword>
<sequence>MNRLRTLLPIAMRMARHRIGALAAVWFAVVGGIALVTPAGVLAQTGITSEVPAYWLAETDIVVSASQYVAQDEDLDVPLSRRVPVDAQVIADLAGVSGVGEVGGRVGFPAALVGTDFEGSSEAGSNWTFATLGAPEVTGRAPTADAEIALSRSTAERAGVTIGEELDVAVAGEVTTYRVTAIVDAPGHGIYFSDAVAAQRYSRDGVVDVIGVMLAPDADPTATAEAVGAALAGTDLVVSSGADRGDVAHFEAASARGMLIGISMSLAGVLVMTIGFIVAAAVAISVNQQRPEIALLRATGATSRQVRWLIAAQVTLVALLAVPVGLLAGYLLAHTMADAFTGVGLLPTILPVTMSPIPGVGAALLIVAAVHIATRLAAMRVSRMAPTEAVAESRIEPRQPAPWRTGIGCALIALSFVTSLLPLFTRSEAGFATSASGVLVAIIGLALVGPAAVRGITGRRVRKASRFAAPKWLAVHNAHGYALRTAGVITVLALSVALAVVQIFTTTTLGAAVTADIADGAKMSATVTGADGVSESDRESLSAEEGVVTAVGTMQTVMVWPYESEGKARADEVPATAFSSPPGDVIDLSIVDGDIKELVGDAVAMEAQLAWFEGVSLGDRVELITDDGTVVTPRLVATYERGFGFGTVVTTTEVLAGHSPTRPYDSVLAVGDPSVIQEWAADRPLALTVGSRDDQLATGGVSPDRWVSMAVTMVLLGYLILSGANNLIATTARRRGELALLRLLGATPSQVRSMMRDETRRVCLMAAVAGLALSVPSMTILGIGMVGLPWPQGPLWVIPLLVGIVCAVAYPAIMTPANRALRSSPLEALPQG</sequence>
<feature type="transmembrane region" description="Helical" evidence="6">
    <location>
        <begin position="794"/>
        <end position="813"/>
    </location>
</feature>
<keyword evidence="4 6" id="KW-1133">Transmembrane helix</keyword>
<evidence type="ECO:0000256" key="1">
    <source>
        <dbReference type="ARBA" id="ARBA00004651"/>
    </source>
</evidence>
<feature type="transmembrane region" description="Helical" evidence="6">
    <location>
        <begin position="430"/>
        <end position="453"/>
    </location>
</feature>
<keyword evidence="2" id="KW-1003">Cell membrane</keyword>
<feature type="transmembrane region" description="Helical" evidence="6">
    <location>
        <begin position="706"/>
        <end position="728"/>
    </location>
</feature>
<keyword evidence="5 6" id="KW-0472">Membrane</keyword>
<comment type="subcellular location">
    <subcellularLocation>
        <location evidence="1">Cell membrane</location>
        <topology evidence="1">Multi-pass membrane protein</topology>
    </subcellularLocation>
</comment>
<feature type="transmembrane region" description="Helical" evidence="6">
    <location>
        <begin position="258"/>
        <end position="287"/>
    </location>
</feature>
<keyword evidence="3 6" id="KW-0812">Transmembrane</keyword>
<evidence type="ECO:0000256" key="6">
    <source>
        <dbReference type="SAM" id="Phobius"/>
    </source>
</evidence>
<organism evidence="8 9">
    <name type="scientific">Stackebrandtia endophytica</name>
    <dbReference type="NCBI Taxonomy" id="1496996"/>
    <lineage>
        <taxon>Bacteria</taxon>
        <taxon>Bacillati</taxon>
        <taxon>Actinomycetota</taxon>
        <taxon>Actinomycetes</taxon>
        <taxon>Glycomycetales</taxon>
        <taxon>Glycomycetaceae</taxon>
        <taxon>Stackebrandtia</taxon>
    </lineage>
</organism>
<feature type="transmembrane region" description="Helical" evidence="6">
    <location>
        <begin position="308"/>
        <end position="333"/>
    </location>
</feature>
<evidence type="ECO:0000313" key="8">
    <source>
        <dbReference type="EMBL" id="TQL74907.1"/>
    </source>
</evidence>
<evidence type="ECO:0000313" key="9">
    <source>
        <dbReference type="Proteomes" id="UP000317043"/>
    </source>
</evidence>
<dbReference type="GO" id="GO:0005886">
    <property type="term" value="C:plasma membrane"/>
    <property type="evidence" value="ECO:0007669"/>
    <property type="project" value="UniProtKB-SubCell"/>
</dbReference>
<dbReference type="Pfam" id="PF02687">
    <property type="entry name" value="FtsX"/>
    <property type="match status" value="2"/>
</dbReference>
<evidence type="ECO:0000259" key="7">
    <source>
        <dbReference type="Pfam" id="PF02687"/>
    </source>
</evidence>
<evidence type="ECO:0000256" key="4">
    <source>
        <dbReference type="ARBA" id="ARBA00022989"/>
    </source>
</evidence>
<feature type="domain" description="ABC3 transporter permease C-terminal" evidence="7">
    <location>
        <begin position="265"/>
        <end position="386"/>
    </location>
</feature>
<dbReference type="OrthoDB" id="3223244at2"/>
<dbReference type="EMBL" id="VFOW01000001">
    <property type="protein sequence ID" value="TQL74907.1"/>
    <property type="molecule type" value="Genomic_DNA"/>
</dbReference>
<dbReference type="AlphaFoldDB" id="A0A543AQN5"/>
<feature type="transmembrane region" description="Helical" evidence="6">
    <location>
        <begin position="403"/>
        <end position="424"/>
    </location>
</feature>
<evidence type="ECO:0000256" key="5">
    <source>
        <dbReference type="ARBA" id="ARBA00023136"/>
    </source>
</evidence>
<dbReference type="InterPro" id="IPR003838">
    <property type="entry name" value="ABC3_permease_C"/>
</dbReference>
<feature type="transmembrane region" description="Helical" evidence="6">
    <location>
        <begin position="481"/>
        <end position="504"/>
    </location>
</feature>
<dbReference type="InParanoid" id="A0A543AQN5"/>